<dbReference type="InterPro" id="IPR050061">
    <property type="entry name" value="MurCDEF_pg_biosynth"/>
</dbReference>
<sequence>MHIHILGICGTFMGGVAALAREAGHTVTGCDAGVYPPMSDQLRALGIDLIEGFGADQMALKPDMFVIGNVVSRARLPDGSPKFPLMEAILDAGAPYTSGPQWMSEHILQGRHVLAVAGTHGKTTTTSMLAWVLAYAGLKPGFLVGGVPLNFGVSARLGGAVNNTSEGAGEAGGLAARSAPCPPPAAPAPPLPAQNALPTRQPLFVIEADEYDTAFFDKRSKFVHYRPRTAVLNNLEFDHADIFDSLADIERQFHHLVRTVPSQGRVVWNGLEESLARVLHQGCWSEQRSFGAAVSDFSAEGEPNDFAVLQAGREVARVRWALGGVHNQLNALAAIAAAEHVGVAPALAAEALGQFQNVKRRMEVRGTVANVTVYDDFAHHPTAIRTTVDGLRRQVGAARILAIFEPRSNTMKLGTMKSQLPWSLEQADLAFCHSGGLGWDAAEALAPMGTRAQVAGDIATLVDQVMAAAQPGDQLLCMSNGGFGGVHQRLLDALATRFR</sequence>
<dbReference type="HAMAP" id="MF_02020">
    <property type="entry name" value="Mpl"/>
    <property type="match status" value="1"/>
</dbReference>
<dbReference type="InterPro" id="IPR005757">
    <property type="entry name" value="Mpl"/>
</dbReference>
<dbReference type="Gene3D" id="3.40.50.720">
    <property type="entry name" value="NAD(P)-binding Rossmann-like Domain"/>
    <property type="match status" value="1"/>
</dbReference>
<comment type="function">
    <text evidence="9">Reutilizes the intact tripeptide L-alanyl-gamma-D-glutamyl-meso-diaminopimelate by linking it to UDP-N-acetylmuramate.</text>
</comment>
<feature type="binding site" evidence="9">
    <location>
        <begin position="118"/>
        <end position="124"/>
    </location>
    <ligand>
        <name>ATP</name>
        <dbReference type="ChEBI" id="CHEBI:30616"/>
    </ligand>
</feature>
<comment type="caution">
    <text evidence="14">The sequence shown here is derived from an EMBL/GenBank/DDBJ whole genome shotgun (WGS) entry which is preliminary data.</text>
</comment>
<keyword evidence="1 9" id="KW-0436">Ligase</keyword>
<evidence type="ECO:0000313" key="15">
    <source>
        <dbReference type="Proteomes" id="UP001596501"/>
    </source>
</evidence>
<comment type="pathway">
    <text evidence="9">Cell wall biogenesis; peptidoglycan recycling.</text>
</comment>
<dbReference type="Proteomes" id="UP001596501">
    <property type="component" value="Unassembled WGS sequence"/>
</dbReference>
<dbReference type="InterPro" id="IPR036615">
    <property type="entry name" value="Mur_ligase_C_dom_sf"/>
</dbReference>
<comment type="similarity">
    <text evidence="9">Belongs to the MurCDEF family. Mpl subfamily.</text>
</comment>
<evidence type="ECO:0000256" key="8">
    <source>
        <dbReference type="ARBA" id="ARBA00023316"/>
    </source>
</evidence>
<dbReference type="NCBIfam" id="TIGR01081">
    <property type="entry name" value="mpl"/>
    <property type="match status" value="1"/>
</dbReference>
<dbReference type="Pfam" id="PF01225">
    <property type="entry name" value="Mur_ligase"/>
    <property type="match status" value="1"/>
</dbReference>
<keyword evidence="8 9" id="KW-0961">Cell wall biogenesis/degradation</keyword>
<dbReference type="InterPro" id="IPR036565">
    <property type="entry name" value="Mur-like_cat_sf"/>
</dbReference>
<feature type="region of interest" description="Disordered" evidence="10">
    <location>
        <begin position="168"/>
        <end position="194"/>
    </location>
</feature>
<dbReference type="Gene3D" id="3.40.1190.10">
    <property type="entry name" value="Mur-like, catalytic domain"/>
    <property type="match status" value="1"/>
</dbReference>
<dbReference type="EMBL" id="JBHTCA010000030">
    <property type="protein sequence ID" value="MFC7411391.1"/>
    <property type="molecule type" value="Genomic_DNA"/>
</dbReference>
<keyword evidence="4 9" id="KW-0067">ATP-binding</keyword>
<reference evidence="15" key="1">
    <citation type="journal article" date="2019" name="Int. J. Syst. Evol. Microbiol.">
        <title>The Global Catalogue of Microorganisms (GCM) 10K type strain sequencing project: providing services to taxonomists for standard genome sequencing and annotation.</title>
        <authorList>
            <consortium name="The Broad Institute Genomics Platform"/>
            <consortium name="The Broad Institute Genome Sequencing Center for Infectious Disease"/>
            <person name="Wu L."/>
            <person name="Ma J."/>
        </authorList>
    </citation>
    <scope>NUCLEOTIDE SEQUENCE [LARGE SCALE GENOMIC DNA]</scope>
    <source>
        <strain evidence="15">CGMCC 1.12371</strain>
    </source>
</reference>
<name>A0ABW2QQM2_9BURK</name>
<feature type="domain" description="Mur ligase C-terminal" evidence="12">
    <location>
        <begin position="360"/>
        <end position="481"/>
    </location>
</feature>
<comment type="cofactor">
    <cofactor evidence="9">
        <name>Mg(2+)</name>
        <dbReference type="ChEBI" id="CHEBI:18420"/>
    </cofactor>
</comment>
<evidence type="ECO:0000256" key="2">
    <source>
        <dbReference type="ARBA" id="ARBA00022618"/>
    </source>
</evidence>
<keyword evidence="9" id="KW-0460">Magnesium</keyword>
<dbReference type="InterPro" id="IPR000713">
    <property type="entry name" value="Mur_ligase_N"/>
</dbReference>
<feature type="domain" description="Mur ligase N-terminal catalytic" evidence="11">
    <location>
        <begin position="2"/>
        <end position="108"/>
    </location>
</feature>
<evidence type="ECO:0000256" key="3">
    <source>
        <dbReference type="ARBA" id="ARBA00022741"/>
    </source>
</evidence>
<evidence type="ECO:0000256" key="10">
    <source>
        <dbReference type="SAM" id="MobiDB-lite"/>
    </source>
</evidence>
<comment type="catalytic activity">
    <reaction evidence="9">
        <text>UDP-N-acetyl-alpha-D-muramate + L-alanyl-gamma-D-glutamyl-meso-2,6-diaminopimelate + ATP = UDP-N-acetyl-alpha-D-muramoyl-L-alanyl-gamma-D-glutamyl-meso-2,6-diaminopimelate + ADP + phosphate + H(+)</text>
        <dbReference type="Rhea" id="RHEA:29563"/>
        <dbReference type="ChEBI" id="CHEBI:15378"/>
        <dbReference type="ChEBI" id="CHEBI:30616"/>
        <dbReference type="ChEBI" id="CHEBI:43474"/>
        <dbReference type="ChEBI" id="CHEBI:61401"/>
        <dbReference type="ChEBI" id="CHEBI:70757"/>
        <dbReference type="ChEBI" id="CHEBI:83905"/>
        <dbReference type="ChEBI" id="CHEBI:456216"/>
        <dbReference type="EC" id="6.3.2.45"/>
    </reaction>
</comment>
<dbReference type="InterPro" id="IPR004101">
    <property type="entry name" value="Mur_ligase_C"/>
</dbReference>
<dbReference type="SUPFAM" id="SSF53623">
    <property type="entry name" value="MurD-like peptide ligases, catalytic domain"/>
    <property type="match status" value="1"/>
</dbReference>
<dbReference type="RefSeq" id="WP_382227747.1">
    <property type="nucleotide sequence ID" value="NZ_JBHTCA010000030.1"/>
</dbReference>
<dbReference type="Gene3D" id="3.90.190.20">
    <property type="entry name" value="Mur ligase, C-terminal domain"/>
    <property type="match status" value="1"/>
</dbReference>
<evidence type="ECO:0000259" key="12">
    <source>
        <dbReference type="Pfam" id="PF02875"/>
    </source>
</evidence>
<evidence type="ECO:0000313" key="14">
    <source>
        <dbReference type="EMBL" id="MFC7411391.1"/>
    </source>
</evidence>
<organism evidence="14 15">
    <name type="scientific">Hydrogenophaga atypica</name>
    <dbReference type="NCBI Taxonomy" id="249409"/>
    <lineage>
        <taxon>Bacteria</taxon>
        <taxon>Pseudomonadati</taxon>
        <taxon>Pseudomonadota</taxon>
        <taxon>Betaproteobacteria</taxon>
        <taxon>Burkholderiales</taxon>
        <taxon>Comamonadaceae</taxon>
        <taxon>Hydrogenophaga</taxon>
    </lineage>
</organism>
<dbReference type="PANTHER" id="PTHR43445:SF5">
    <property type="entry name" value="UDP-N-ACETYLMURAMATE--L-ALANYL-GAMMA-D-GLUTAMYL-MESO-2,6-DIAMINOHEPTANDIOATE LIGASE"/>
    <property type="match status" value="1"/>
</dbReference>
<proteinExistence type="inferred from homology"/>
<feature type="domain" description="Mur ligase central" evidence="13">
    <location>
        <begin position="200"/>
        <end position="338"/>
    </location>
</feature>
<keyword evidence="15" id="KW-1185">Reference proteome</keyword>
<keyword evidence="5 9" id="KW-0133">Cell shape</keyword>
<keyword evidence="3 9" id="KW-0547">Nucleotide-binding</keyword>
<evidence type="ECO:0000256" key="4">
    <source>
        <dbReference type="ARBA" id="ARBA00022840"/>
    </source>
</evidence>
<evidence type="ECO:0000256" key="1">
    <source>
        <dbReference type="ARBA" id="ARBA00022598"/>
    </source>
</evidence>
<dbReference type="Pfam" id="PF08245">
    <property type="entry name" value="Mur_ligase_M"/>
    <property type="match status" value="1"/>
</dbReference>
<dbReference type="Pfam" id="PF02875">
    <property type="entry name" value="Mur_ligase_C"/>
    <property type="match status" value="1"/>
</dbReference>
<protein>
    <recommendedName>
        <fullName evidence="9">UDP-N-acetylmuramate--L-alanyl-gamma-D-glutamyl-meso-2,6-diaminoheptandioate ligase</fullName>
        <ecNumber evidence="9">6.3.2.45</ecNumber>
    </recommendedName>
    <alternativeName>
        <fullName evidence="9">Murein peptide ligase</fullName>
    </alternativeName>
    <alternativeName>
        <fullName evidence="9">UDP-N-acetylmuramate:L-alanyl-gamma-D-glutamyl-meso-diaminopimelate ligase</fullName>
    </alternativeName>
</protein>
<keyword evidence="2 9" id="KW-0132">Cell division</keyword>
<evidence type="ECO:0000256" key="6">
    <source>
        <dbReference type="ARBA" id="ARBA00022984"/>
    </source>
</evidence>
<dbReference type="GO" id="GO:0106418">
    <property type="term" value="F:UDP-N-acetylmuramate-L-alanyl-gamma-D-glutamyl-meso-2,6-diaminoheptanedioate ligase activity"/>
    <property type="evidence" value="ECO:0007669"/>
    <property type="project" value="UniProtKB-EC"/>
</dbReference>
<dbReference type="SUPFAM" id="SSF53244">
    <property type="entry name" value="MurD-like peptide ligases, peptide-binding domain"/>
    <property type="match status" value="1"/>
</dbReference>
<dbReference type="EC" id="6.3.2.45" evidence="9"/>
<evidence type="ECO:0000259" key="13">
    <source>
        <dbReference type="Pfam" id="PF08245"/>
    </source>
</evidence>
<evidence type="ECO:0000256" key="9">
    <source>
        <dbReference type="HAMAP-Rule" id="MF_02020"/>
    </source>
</evidence>
<keyword evidence="7 9" id="KW-0131">Cell cycle</keyword>
<evidence type="ECO:0000259" key="11">
    <source>
        <dbReference type="Pfam" id="PF01225"/>
    </source>
</evidence>
<dbReference type="PANTHER" id="PTHR43445">
    <property type="entry name" value="UDP-N-ACETYLMURAMATE--L-ALANINE LIGASE-RELATED"/>
    <property type="match status" value="1"/>
</dbReference>
<dbReference type="SUPFAM" id="SSF51984">
    <property type="entry name" value="MurCD N-terminal domain"/>
    <property type="match status" value="1"/>
</dbReference>
<accession>A0ABW2QQM2</accession>
<feature type="compositionally biased region" description="Pro residues" evidence="10">
    <location>
        <begin position="180"/>
        <end position="192"/>
    </location>
</feature>
<evidence type="ECO:0000256" key="5">
    <source>
        <dbReference type="ARBA" id="ARBA00022960"/>
    </source>
</evidence>
<dbReference type="InterPro" id="IPR013221">
    <property type="entry name" value="Mur_ligase_cen"/>
</dbReference>
<keyword evidence="6 9" id="KW-0573">Peptidoglycan synthesis</keyword>
<gene>
    <name evidence="9 14" type="primary">mpl</name>
    <name evidence="14" type="ORF">ACFQPB_21245</name>
</gene>
<evidence type="ECO:0000256" key="7">
    <source>
        <dbReference type="ARBA" id="ARBA00023306"/>
    </source>
</evidence>